<proteinExistence type="predicted"/>
<accession>A0A8T1QCN4</accession>
<evidence type="ECO:0008006" key="4">
    <source>
        <dbReference type="Google" id="ProtNLM"/>
    </source>
</evidence>
<organism evidence="2 3">
    <name type="scientific">Carya illinoinensis</name>
    <name type="common">Pecan</name>
    <dbReference type="NCBI Taxonomy" id="32201"/>
    <lineage>
        <taxon>Eukaryota</taxon>
        <taxon>Viridiplantae</taxon>
        <taxon>Streptophyta</taxon>
        <taxon>Embryophyta</taxon>
        <taxon>Tracheophyta</taxon>
        <taxon>Spermatophyta</taxon>
        <taxon>Magnoliopsida</taxon>
        <taxon>eudicotyledons</taxon>
        <taxon>Gunneridae</taxon>
        <taxon>Pentapetalae</taxon>
        <taxon>rosids</taxon>
        <taxon>fabids</taxon>
        <taxon>Fagales</taxon>
        <taxon>Juglandaceae</taxon>
        <taxon>Carya</taxon>
    </lineage>
</organism>
<name>A0A8T1QCN4_CARIL</name>
<feature type="coiled-coil region" evidence="1">
    <location>
        <begin position="88"/>
        <end position="143"/>
    </location>
</feature>
<evidence type="ECO:0000313" key="2">
    <source>
        <dbReference type="EMBL" id="KAG6652276.1"/>
    </source>
</evidence>
<sequence length="228" mass="25745">MYTILIPNPRGSTTTTMESHHSTNIDYSSNVDASRPFRSVKEAVAIYDERLLLGEFFSPKPCVNIPTLSNFSPTPTESKLEDDDLNDHRSILDTLKKLEAELKETKVELKMLKERESETEVALASLNAELHKNMSKLAEAEAAAAAKALAAREMMSLERSASSKKREEERKRELMYSMEDSPTVAQILSFGDEGYFGIEKKRMKKKPIIPLLGDLFSRKKRSSPVMRT</sequence>
<evidence type="ECO:0000256" key="1">
    <source>
        <dbReference type="SAM" id="Coils"/>
    </source>
</evidence>
<dbReference type="EMBL" id="CM031814">
    <property type="protein sequence ID" value="KAG6652276.1"/>
    <property type="molecule type" value="Genomic_DNA"/>
</dbReference>
<protein>
    <recommendedName>
        <fullName evidence="4">WEB family protein</fullName>
    </recommendedName>
</protein>
<dbReference type="Proteomes" id="UP000811609">
    <property type="component" value="Chromosome 6"/>
</dbReference>
<keyword evidence="3" id="KW-1185">Reference proteome</keyword>
<dbReference type="AlphaFoldDB" id="A0A8T1QCN4"/>
<keyword evidence="1" id="KW-0175">Coiled coil</keyword>
<reference evidence="2" key="1">
    <citation type="submission" date="2020-12" db="EMBL/GenBank/DDBJ databases">
        <title>WGS assembly of Carya illinoinensis cv. Pawnee.</title>
        <authorList>
            <person name="Platts A."/>
            <person name="Shu S."/>
            <person name="Wright S."/>
            <person name="Barry K."/>
            <person name="Edger P."/>
            <person name="Pires J.C."/>
            <person name="Schmutz J."/>
        </authorList>
    </citation>
    <scope>NUCLEOTIDE SEQUENCE</scope>
    <source>
        <tissue evidence="2">Leaf</tissue>
    </source>
</reference>
<comment type="caution">
    <text evidence="2">The sequence shown here is derived from an EMBL/GenBank/DDBJ whole genome shotgun (WGS) entry which is preliminary data.</text>
</comment>
<evidence type="ECO:0000313" key="3">
    <source>
        <dbReference type="Proteomes" id="UP000811609"/>
    </source>
</evidence>
<gene>
    <name evidence="2" type="ORF">CIPAW_06G173100</name>
</gene>